<dbReference type="KEGG" id="kpul:GXN76_09070"/>
<dbReference type="Gene3D" id="3.40.50.980">
    <property type="match status" value="2"/>
</dbReference>
<dbReference type="GO" id="GO:0043041">
    <property type="term" value="P:amino acid activation for nonribosomal peptide biosynthetic process"/>
    <property type="evidence" value="ECO:0007669"/>
    <property type="project" value="TreeGrafter"/>
</dbReference>
<dbReference type="PROSITE" id="PS50075">
    <property type="entry name" value="CARRIER"/>
    <property type="match status" value="1"/>
</dbReference>
<dbReference type="Pfam" id="PF00550">
    <property type="entry name" value="PP-binding"/>
    <property type="match status" value="1"/>
</dbReference>
<dbReference type="GO" id="GO:0005829">
    <property type="term" value="C:cytosol"/>
    <property type="evidence" value="ECO:0007669"/>
    <property type="project" value="TreeGrafter"/>
</dbReference>
<dbReference type="PROSITE" id="PS00455">
    <property type="entry name" value="AMP_BINDING"/>
    <property type="match status" value="1"/>
</dbReference>
<dbReference type="AlphaFoldDB" id="A0A7D3XSF0"/>
<accession>A0A7D3XSF0</accession>
<organism evidence="3 4">
    <name type="scientific">Kroppenstedtia pulmonis</name>
    <dbReference type="NCBI Taxonomy" id="1380685"/>
    <lineage>
        <taxon>Bacteria</taxon>
        <taxon>Bacillati</taxon>
        <taxon>Bacillota</taxon>
        <taxon>Bacilli</taxon>
        <taxon>Bacillales</taxon>
        <taxon>Thermoactinomycetaceae</taxon>
        <taxon>Kroppenstedtia</taxon>
    </lineage>
</organism>
<dbReference type="InterPro" id="IPR025110">
    <property type="entry name" value="AMP-bd_C"/>
</dbReference>
<evidence type="ECO:0000313" key="4">
    <source>
        <dbReference type="Proteomes" id="UP000503088"/>
    </source>
</evidence>
<dbReference type="GO" id="GO:0044550">
    <property type="term" value="P:secondary metabolite biosynthetic process"/>
    <property type="evidence" value="ECO:0007669"/>
    <property type="project" value="TreeGrafter"/>
</dbReference>
<feature type="domain" description="Carrier" evidence="2">
    <location>
        <begin position="548"/>
        <end position="622"/>
    </location>
</feature>
<dbReference type="InterPro" id="IPR000873">
    <property type="entry name" value="AMP-dep_synth/lig_dom"/>
</dbReference>
<dbReference type="InterPro" id="IPR009081">
    <property type="entry name" value="PP-bd_ACP"/>
</dbReference>
<evidence type="ECO:0000259" key="2">
    <source>
        <dbReference type="PROSITE" id="PS50075"/>
    </source>
</evidence>
<dbReference type="FunFam" id="3.40.50.980:FF:000001">
    <property type="entry name" value="Non-ribosomal peptide synthetase"/>
    <property type="match status" value="1"/>
</dbReference>
<dbReference type="Pfam" id="PF00501">
    <property type="entry name" value="AMP-binding"/>
    <property type="match status" value="1"/>
</dbReference>
<dbReference type="SUPFAM" id="SSF47336">
    <property type="entry name" value="ACP-like"/>
    <property type="match status" value="1"/>
</dbReference>
<dbReference type="NCBIfam" id="TIGR01733">
    <property type="entry name" value="AA-adenyl-dom"/>
    <property type="match status" value="1"/>
</dbReference>
<proteinExistence type="inferred from homology"/>
<dbReference type="GO" id="GO:0031177">
    <property type="term" value="F:phosphopantetheine binding"/>
    <property type="evidence" value="ECO:0007669"/>
    <property type="project" value="TreeGrafter"/>
</dbReference>
<dbReference type="Pfam" id="PF13193">
    <property type="entry name" value="AMP-binding_C"/>
    <property type="match status" value="1"/>
</dbReference>
<dbReference type="InterPro" id="IPR045851">
    <property type="entry name" value="AMP-bd_C_sf"/>
</dbReference>
<sequence>MEVRDKGTLPISTLKLVSKQEENFLKKWGRIDESFAQQPSVHQLFEAQVEKTPYSIALSFQGKEITYQQLNERAEALANRLAEMGVGPDRVVVILAERSFELVEALLGILKAGGCYLALESNIPKSRLDYILADATPHVILAQDQFWDRIPEGKIPKLRLNCERTFQFTKQRSEVNIKPEHLAYISYTSGSTGTPKGVCVPHKAVSRLVYKSDFLTASSSDVYLSLSPVAFDASTLEIWAPLANGGRLAIFDPAPVTLDRLAETIQMEEVTTLWLTSGLFHLMVDAHIEVFAGVKHVLAGGDVISRVHLERLLTAHPDLTFTNGYGPTENTTFTTCWTTKQRVQEGSIPIGMPINGTGVVILDDNLQLVPVGVQGELYALGAGLARCYLNNPTETARKFISVPFTSDPEEKMYKTGDLARWREDGTIEFLGRADFQVKIYGYRVELGEVEAAILQYEDVKEAAVVVQSDHSSGKRLLAYVVLHNTQENYEVKMLKLQAFLKGYLPPYMVPWAIIPIHEIPLNVNGKVDRSKLPSEDRVPRRLNTVYNPPRNQTEAYLAQLWGELLAVEPVGIHDNFFLMGGNSLTLAEMTLEVQKKWGEVPSRVLYLKPTISELASFIMELKASD</sequence>
<name>A0A7D3XSF0_9BACL</name>
<keyword evidence="4" id="KW-1185">Reference proteome</keyword>
<dbReference type="Gene3D" id="3.30.300.30">
    <property type="match status" value="1"/>
</dbReference>
<gene>
    <name evidence="3" type="ORF">GXN76_09070</name>
</gene>
<protein>
    <submittedName>
        <fullName evidence="3">Non-ribosomal peptide synthetase</fullName>
    </submittedName>
</protein>
<dbReference type="Proteomes" id="UP000503088">
    <property type="component" value="Chromosome"/>
</dbReference>
<dbReference type="SUPFAM" id="SSF56801">
    <property type="entry name" value="Acetyl-CoA synthetase-like"/>
    <property type="match status" value="1"/>
</dbReference>
<dbReference type="CDD" id="cd12117">
    <property type="entry name" value="A_NRPS_Srf_like"/>
    <property type="match status" value="1"/>
</dbReference>
<dbReference type="InterPro" id="IPR010071">
    <property type="entry name" value="AA_adenyl_dom"/>
</dbReference>
<dbReference type="InterPro" id="IPR020845">
    <property type="entry name" value="AMP-binding_CS"/>
</dbReference>
<dbReference type="InterPro" id="IPR036736">
    <property type="entry name" value="ACP-like_sf"/>
</dbReference>
<dbReference type="Gene3D" id="1.10.1200.10">
    <property type="entry name" value="ACP-like"/>
    <property type="match status" value="1"/>
</dbReference>
<dbReference type="PANTHER" id="PTHR45527:SF1">
    <property type="entry name" value="FATTY ACID SYNTHASE"/>
    <property type="match status" value="1"/>
</dbReference>
<comment type="similarity">
    <text evidence="1">Belongs to the ATP-dependent AMP-binding enzyme family.</text>
</comment>
<evidence type="ECO:0000313" key="3">
    <source>
        <dbReference type="EMBL" id="QKG85982.1"/>
    </source>
</evidence>
<dbReference type="Gene3D" id="2.30.38.10">
    <property type="entry name" value="Luciferase, Domain 3"/>
    <property type="match status" value="1"/>
</dbReference>
<evidence type="ECO:0000256" key="1">
    <source>
        <dbReference type="ARBA" id="ARBA00006432"/>
    </source>
</evidence>
<dbReference type="PANTHER" id="PTHR45527">
    <property type="entry name" value="NONRIBOSOMAL PEPTIDE SYNTHETASE"/>
    <property type="match status" value="1"/>
</dbReference>
<dbReference type="EMBL" id="CP048104">
    <property type="protein sequence ID" value="QKG85982.1"/>
    <property type="molecule type" value="Genomic_DNA"/>
</dbReference>
<reference evidence="3 4" key="1">
    <citation type="submission" date="2020-01" db="EMBL/GenBank/DDBJ databases">
        <authorList>
            <person name="Gulvik C.A."/>
            <person name="Batra D.G."/>
        </authorList>
    </citation>
    <scope>NUCLEOTIDE SEQUENCE [LARGE SCALE GENOMIC DNA]</scope>
    <source>
        <strain evidence="3 4">W9323</strain>
    </source>
</reference>